<feature type="transmembrane region" description="Helical" evidence="8">
    <location>
        <begin position="55"/>
        <end position="76"/>
    </location>
</feature>
<dbReference type="PANTHER" id="PTHR43394">
    <property type="entry name" value="ATP-DEPENDENT PERMEASE MDL1, MITOCHONDRIAL"/>
    <property type="match status" value="1"/>
</dbReference>
<dbReference type="InterPro" id="IPR003593">
    <property type="entry name" value="AAA+_ATPase"/>
</dbReference>
<dbReference type="PROSITE" id="PS50893">
    <property type="entry name" value="ABC_TRANSPORTER_2"/>
    <property type="match status" value="1"/>
</dbReference>
<dbReference type="InterPro" id="IPR036640">
    <property type="entry name" value="ABC1_TM_sf"/>
</dbReference>
<dbReference type="Proteomes" id="UP000076623">
    <property type="component" value="Chromosome"/>
</dbReference>
<dbReference type="SMART" id="SM00382">
    <property type="entry name" value="AAA"/>
    <property type="match status" value="1"/>
</dbReference>
<dbReference type="AlphaFoldDB" id="A0A160IJH5"/>
<dbReference type="EMBL" id="CP015378">
    <property type="protein sequence ID" value="ANC76233.1"/>
    <property type="molecule type" value="Genomic_DNA"/>
</dbReference>
<dbReference type="SUPFAM" id="SSF52540">
    <property type="entry name" value="P-loop containing nucleoside triphosphate hydrolases"/>
    <property type="match status" value="1"/>
</dbReference>
<name>A0A160IJH5_9BACL</name>
<evidence type="ECO:0000256" key="6">
    <source>
        <dbReference type="ARBA" id="ARBA00022989"/>
    </source>
</evidence>
<dbReference type="KEGG" id="fpn:ABE65_005180"/>
<keyword evidence="7 8" id="KW-0472">Membrane</keyword>
<dbReference type="Pfam" id="PF00005">
    <property type="entry name" value="ABC_tran"/>
    <property type="match status" value="1"/>
</dbReference>
<protein>
    <recommendedName>
        <fullName evidence="13">ABC transporter ATP-binding protein</fullName>
    </recommendedName>
</protein>
<accession>A0A160IJH5</accession>
<keyword evidence="5" id="KW-0067">ATP-binding</keyword>
<evidence type="ECO:0000256" key="2">
    <source>
        <dbReference type="ARBA" id="ARBA00005417"/>
    </source>
</evidence>
<organism evidence="11 12">
    <name type="scientific">Fictibacillus phosphorivorans</name>
    <dbReference type="NCBI Taxonomy" id="1221500"/>
    <lineage>
        <taxon>Bacteria</taxon>
        <taxon>Bacillati</taxon>
        <taxon>Bacillota</taxon>
        <taxon>Bacilli</taxon>
        <taxon>Bacillales</taxon>
        <taxon>Fictibacillaceae</taxon>
        <taxon>Fictibacillus</taxon>
    </lineage>
</organism>
<comment type="similarity">
    <text evidence="2">Belongs to the ABC transporter superfamily.</text>
</comment>
<dbReference type="SUPFAM" id="SSF90123">
    <property type="entry name" value="ABC transporter transmembrane region"/>
    <property type="match status" value="1"/>
</dbReference>
<dbReference type="FunFam" id="3.40.50.300:FF:000218">
    <property type="entry name" value="Multidrug ABC transporter ATP-binding protein"/>
    <property type="match status" value="1"/>
</dbReference>
<feature type="transmembrane region" description="Helical" evidence="8">
    <location>
        <begin position="158"/>
        <end position="176"/>
    </location>
</feature>
<dbReference type="Gene3D" id="1.20.1560.10">
    <property type="entry name" value="ABC transporter type 1, transmembrane domain"/>
    <property type="match status" value="1"/>
</dbReference>
<dbReference type="STRING" id="1221500.ABE65_005180"/>
<dbReference type="CDD" id="cd07346">
    <property type="entry name" value="ABC_6TM_exporters"/>
    <property type="match status" value="1"/>
</dbReference>
<evidence type="ECO:0000256" key="7">
    <source>
        <dbReference type="ARBA" id="ARBA00023136"/>
    </source>
</evidence>
<feature type="domain" description="ABC transmembrane type-1" evidence="10">
    <location>
        <begin position="19"/>
        <end position="301"/>
    </location>
</feature>
<dbReference type="PROSITE" id="PS00211">
    <property type="entry name" value="ABC_TRANSPORTER_1"/>
    <property type="match status" value="1"/>
</dbReference>
<dbReference type="RefSeq" id="WP_066392075.1">
    <property type="nucleotide sequence ID" value="NZ_CP015378.1"/>
</dbReference>
<keyword evidence="12" id="KW-1185">Reference proteome</keyword>
<evidence type="ECO:0000256" key="1">
    <source>
        <dbReference type="ARBA" id="ARBA00004651"/>
    </source>
</evidence>
<evidence type="ECO:0000256" key="3">
    <source>
        <dbReference type="ARBA" id="ARBA00022692"/>
    </source>
</evidence>
<dbReference type="PANTHER" id="PTHR43394:SF1">
    <property type="entry name" value="ATP-BINDING CASSETTE SUB-FAMILY B MEMBER 10, MITOCHONDRIAL"/>
    <property type="match status" value="1"/>
</dbReference>
<proteinExistence type="inferred from homology"/>
<evidence type="ECO:0000256" key="8">
    <source>
        <dbReference type="SAM" id="Phobius"/>
    </source>
</evidence>
<dbReference type="Pfam" id="PF00664">
    <property type="entry name" value="ABC_membrane"/>
    <property type="match status" value="1"/>
</dbReference>
<dbReference type="GO" id="GO:0005524">
    <property type="term" value="F:ATP binding"/>
    <property type="evidence" value="ECO:0007669"/>
    <property type="project" value="UniProtKB-KW"/>
</dbReference>
<dbReference type="InterPro" id="IPR011527">
    <property type="entry name" value="ABC1_TM_dom"/>
</dbReference>
<evidence type="ECO:0000313" key="12">
    <source>
        <dbReference type="Proteomes" id="UP000076623"/>
    </source>
</evidence>
<sequence>MNNMKWLFHYIKKIKWLFLLSLTLLGLESISIIANTALQKYIIDDVFINGNYNRLVPILLLFALSFVAYALLFTAAPHTFHRIQAKMISQLTSDFMSYMQRIPIKTFHNERATKYVHYLSNDVMQVAAIIGGHIPRLIQLFMTILLLTVIIYQSSPIILGSILVFSILYFFMGRFFSPLIRKAGQEAQNRRTDLLIHIEEGISSTREVIAYNRIDWETSIYNRYFKRYFNAAMNQAKINNKQLLVSEPLKWGASLIVLGYGGFQVIQGSLSIGTFVIVFQFTGQLMDALHRLFTFSMELANLYANVDRVRSVMEAPTEKDGNLPLSNNVESITFQDVSFSYEEDSFKKVLEGLSFTITAGKKIAFVGTSGGGKSTIAKLLLRFYQPTQGAILINKLPLHDLYYQHWVKQLGFVSQEPYLFPDTIKNNILFGRDFSDEKLFAACKSAHIHDYIESLPEKYDTEVGERGITLSGGQRQRIALARAILSNPEILLLDEATSALDLETERQIQSSFDEIRCNKTTIIIAHRLSTIQNADVIYVMDKGCIKEHGTHHELMQGETLYKKLVHAERSLDVGA</sequence>
<dbReference type="GO" id="GO:0015421">
    <property type="term" value="F:ABC-type oligopeptide transporter activity"/>
    <property type="evidence" value="ECO:0007669"/>
    <property type="project" value="TreeGrafter"/>
</dbReference>
<dbReference type="Gene3D" id="3.40.50.300">
    <property type="entry name" value="P-loop containing nucleotide triphosphate hydrolases"/>
    <property type="match status" value="1"/>
</dbReference>
<keyword evidence="4" id="KW-0547">Nucleotide-binding</keyword>
<feature type="domain" description="ABC transporter" evidence="9">
    <location>
        <begin position="332"/>
        <end position="567"/>
    </location>
</feature>
<keyword evidence="3 8" id="KW-0812">Transmembrane</keyword>
<dbReference type="GO" id="GO:0005886">
    <property type="term" value="C:plasma membrane"/>
    <property type="evidence" value="ECO:0007669"/>
    <property type="project" value="UniProtKB-SubCell"/>
</dbReference>
<comment type="subcellular location">
    <subcellularLocation>
        <location evidence="1">Cell membrane</location>
        <topology evidence="1">Multi-pass membrane protein</topology>
    </subcellularLocation>
</comment>
<dbReference type="InterPro" id="IPR017871">
    <property type="entry name" value="ABC_transporter-like_CS"/>
</dbReference>
<evidence type="ECO:0000259" key="10">
    <source>
        <dbReference type="PROSITE" id="PS50929"/>
    </source>
</evidence>
<evidence type="ECO:0000256" key="4">
    <source>
        <dbReference type="ARBA" id="ARBA00022741"/>
    </source>
</evidence>
<reference evidence="11 12" key="1">
    <citation type="submission" date="2016-04" db="EMBL/GenBank/DDBJ databases">
        <title>Complete genome sequence of Fictibacillus phosphorivorans G25-29, a strain toxic to nematodes.</title>
        <authorList>
            <person name="Zheng Z."/>
        </authorList>
    </citation>
    <scope>NUCLEOTIDE SEQUENCE [LARGE SCALE GENOMIC DNA]</scope>
    <source>
        <strain evidence="11 12">G25-29</strain>
    </source>
</reference>
<dbReference type="InterPro" id="IPR003439">
    <property type="entry name" value="ABC_transporter-like_ATP-bd"/>
</dbReference>
<dbReference type="InterPro" id="IPR027417">
    <property type="entry name" value="P-loop_NTPase"/>
</dbReference>
<keyword evidence="6 8" id="KW-1133">Transmembrane helix</keyword>
<evidence type="ECO:0000259" key="9">
    <source>
        <dbReference type="PROSITE" id="PS50893"/>
    </source>
</evidence>
<dbReference type="InterPro" id="IPR039421">
    <property type="entry name" value="Type_1_exporter"/>
</dbReference>
<evidence type="ECO:0000313" key="11">
    <source>
        <dbReference type="EMBL" id="ANC76233.1"/>
    </source>
</evidence>
<dbReference type="GO" id="GO:0016887">
    <property type="term" value="F:ATP hydrolysis activity"/>
    <property type="evidence" value="ECO:0007669"/>
    <property type="project" value="InterPro"/>
</dbReference>
<evidence type="ECO:0008006" key="13">
    <source>
        <dbReference type="Google" id="ProtNLM"/>
    </source>
</evidence>
<dbReference type="PROSITE" id="PS50929">
    <property type="entry name" value="ABC_TM1F"/>
    <property type="match status" value="1"/>
</dbReference>
<evidence type="ECO:0000256" key="5">
    <source>
        <dbReference type="ARBA" id="ARBA00022840"/>
    </source>
</evidence>
<gene>
    <name evidence="11" type="ORF">ABE65_005180</name>
</gene>